<keyword evidence="1" id="KW-1133">Transmembrane helix</keyword>
<reference evidence="2" key="1">
    <citation type="journal article" date="2020" name="Stud. Mycol.">
        <title>101 Dothideomycetes genomes: a test case for predicting lifestyles and emergence of pathogens.</title>
        <authorList>
            <person name="Haridas S."/>
            <person name="Albert R."/>
            <person name="Binder M."/>
            <person name="Bloem J."/>
            <person name="Labutti K."/>
            <person name="Salamov A."/>
            <person name="Andreopoulos B."/>
            <person name="Baker S."/>
            <person name="Barry K."/>
            <person name="Bills G."/>
            <person name="Bluhm B."/>
            <person name="Cannon C."/>
            <person name="Castanera R."/>
            <person name="Culley D."/>
            <person name="Daum C."/>
            <person name="Ezra D."/>
            <person name="Gonzalez J."/>
            <person name="Henrissat B."/>
            <person name="Kuo A."/>
            <person name="Liang C."/>
            <person name="Lipzen A."/>
            <person name="Lutzoni F."/>
            <person name="Magnuson J."/>
            <person name="Mondo S."/>
            <person name="Nolan M."/>
            <person name="Ohm R."/>
            <person name="Pangilinan J."/>
            <person name="Park H.-J."/>
            <person name="Ramirez L."/>
            <person name="Alfaro M."/>
            <person name="Sun H."/>
            <person name="Tritt A."/>
            <person name="Yoshinaga Y."/>
            <person name="Zwiers L.-H."/>
            <person name="Turgeon B."/>
            <person name="Goodwin S."/>
            <person name="Spatafora J."/>
            <person name="Crous P."/>
            <person name="Grigoriev I."/>
        </authorList>
    </citation>
    <scope>NUCLEOTIDE SEQUENCE</scope>
    <source>
        <strain evidence="2">CBS 119687</strain>
    </source>
</reference>
<sequence>IPEAPPASSPWHSNGQSWSPLAIIGIVAAVVFLLMCIPIIALLLRRFESRRCREMPKPTHGFESKEGSVKDSESWKSILVTREMQRVSLKLTKLEEVHLQGRGWTKAEVRGGE</sequence>
<evidence type="ECO:0000256" key="1">
    <source>
        <dbReference type="SAM" id="Phobius"/>
    </source>
</evidence>
<organism evidence="2 3">
    <name type="scientific">Dothidotthia symphoricarpi CBS 119687</name>
    <dbReference type="NCBI Taxonomy" id="1392245"/>
    <lineage>
        <taxon>Eukaryota</taxon>
        <taxon>Fungi</taxon>
        <taxon>Dikarya</taxon>
        <taxon>Ascomycota</taxon>
        <taxon>Pezizomycotina</taxon>
        <taxon>Dothideomycetes</taxon>
        <taxon>Pleosporomycetidae</taxon>
        <taxon>Pleosporales</taxon>
        <taxon>Dothidotthiaceae</taxon>
        <taxon>Dothidotthia</taxon>
    </lineage>
</organism>
<feature type="non-terminal residue" evidence="2">
    <location>
        <position position="113"/>
    </location>
</feature>
<feature type="transmembrane region" description="Helical" evidence="1">
    <location>
        <begin position="20"/>
        <end position="44"/>
    </location>
</feature>
<dbReference type="RefSeq" id="XP_033520800.1">
    <property type="nucleotide sequence ID" value="XM_033662809.1"/>
</dbReference>
<keyword evidence="1" id="KW-0812">Transmembrane</keyword>
<feature type="non-terminal residue" evidence="2">
    <location>
        <position position="1"/>
    </location>
</feature>
<accession>A0A6A6A6L4</accession>
<proteinExistence type="predicted"/>
<dbReference type="AlphaFoldDB" id="A0A6A6A6L4"/>
<dbReference type="OrthoDB" id="3693225at2759"/>
<protein>
    <submittedName>
        <fullName evidence="2">Uncharacterized protein</fullName>
    </submittedName>
</protein>
<keyword evidence="3" id="KW-1185">Reference proteome</keyword>
<dbReference type="EMBL" id="ML977513">
    <property type="protein sequence ID" value="KAF2126408.1"/>
    <property type="molecule type" value="Genomic_DNA"/>
</dbReference>
<gene>
    <name evidence="2" type="ORF">P153DRAFT_258855</name>
</gene>
<dbReference type="GeneID" id="54403241"/>
<keyword evidence="1" id="KW-0472">Membrane</keyword>
<name>A0A6A6A6L4_9PLEO</name>
<dbReference type="Proteomes" id="UP000799771">
    <property type="component" value="Unassembled WGS sequence"/>
</dbReference>
<evidence type="ECO:0000313" key="2">
    <source>
        <dbReference type="EMBL" id="KAF2126408.1"/>
    </source>
</evidence>
<evidence type="ECO:0000313" key="3">
    <source>
        <dbReference type="Proteomes" id="UP000799771"/>
    </source>
</evidence>